<dbReference type="GO" id="GO:0016301">
    <property type="term" value="F:kinase activity"/>
    <property type="evidence" value="ECO:0007669"/>
    <property type="project" value="UniProtKB-KW"/>
</dbReference>
<dbReference type="RefSeq" id="WP_380015715.1">
    <property type="nucleotide sequence ID" value="NZ_JBHLYR010000063.1"/>
</dbReference>
<name>A0ABV6B4B5_9DEIO</name>
<evidence type="ECO:0000313" key="3">
    <source>
        <dbReference type="Proteomes" id="UP001589733"/>
    </source>
</evidence>
<protein>
    <submittedName>
        <fullName evidence="2">N-acetylglucosamine kinase</fullName>
    </submittedName>
</protein>
<keyword evidence="3" id="KW-1185">Reference proteome</keyword>
<evidence type="ECO:0000313" key="2">
    <source>
        <dbReference type="EMBL" id="MFB9994603.1"/>
    </source>
</evidence>
<dbReference type="InterPro" id="IPR052519">
    <property type="entry name" value="Euk-type_GlcNAc_Kinase"/>
</dbReference>
<reference evidence="2 3" key="1">
    <citation type="submission" date="2024-09" db="EMBL/GenBank/DDBJ databases">
        <authorList>
            <person name="Sun Q."/>
            <person name="Mori K."/>
        </authorList>
    </citation>
    <scope>NUCLEOTIDE SEQUENCE [LARGE SCALE GENOMIC DNA]</scope>
    <source>
        <strain evidence="2 3">JCM 13503</strain>
    </source>
</reference>
<dbReference type="Pfam" id="PF01869">
    <property type="entry name" value="BcrAD_BadFG"/>
    <property type="match status" value="1"/>
</dbReference>
<organism evidence="2 3">
    <name type="scientific">Deinococcus oregonensis</name>
    <dbReference type="NCBI Taxonomy" id="1805970"/>
    <lineage>
        <taxon>Bacteria</taxon>
        <taxon>Thermotogati</taxon>
        <taxon>Deinococcota</taxon>
        <taxon>Deinococci</taxon>
        <taxon>Deinococcales</taxon>
        <taxon>Deinococcaceae</taxon>
        <taxon>Deinococcus</taxon>
    </lineage>
</organism>
<dbReference type="InterPro" id="IPR043129">
    <property type="entry name" value="ATPase_NBD"/>
</dbReference>
<keyword evidence="2" id="KW-0808">Transferase</keyword>
<dbReference type="InterPro" id="IPR002731">
    <property type="entry name" value="ATPase_BadF"/>
</dbReference>
<dbReference type="PANTHER" id="PTHR43190">
    <property type="entry name" value="N-ACETYL-D-GLUCOSAMINE KINASE"/>
    <property type="match status" value="1"/>
</dbReference>
<dbReference type="EMBL" id="JBHLYR010000063">
    <property type="protein sequence ID" value="MFB9994603.1"/>
    <property type="molecule type" value="Genomic_DNA"/>
</dbReference>
<dbReference type="Gene3D" id="3.30.420.40">
    <property type="match status" value="2"/>
</dbReference>
<sequence>MTRPPLLLGLDAGGSGTKWVLVRGGVTVASGITPPLTAALLASEVGARNLAALAAALPGHPDALHAGMPGLSSNSARAAEVRALLAASLKLSTEQVGIEGDLDLAYRAHLRPGAGILVYAGTGSIAYHVAQNGAVVRAGGRGFLLGDEGGGFSIGRAALRLMTDALDLGGLPDSVLAREVAAITGGLDWNSLRAFAYAAPGAAAIARLAPAVGRAADAGDAEALAILKASASALAELARRVRAQVGPLPVTLTGGALRVSPLFAALLTRALPGATVQQRNHAEAAARTAAVLAGF</sequence>
<proteinExistence type="predicted"/>
<dbReference type="PANTHER" id="PTHR43190:SF3">
    <property type="entry name" value="N-ACETYL-D-GLUCOSAMINE KINASE"/>
    <property type="match status" value="1"/>
</dbReference>
<feature type="domain" description="ATPase BadF/BadG/BcrA/BcrD type" evidence="1">
    <location>
        <begin position="8"/>
        <end position="292"/>
    </location>
</feature>
<evidence type="ECO:0000259" key="1">
    <source>
        <dbReference type="Pfam" id="PF01869"/>
    </source>
</evidence>
<dbReference type="Proteomes" id="UP001589733">
    <property type="component" value="Unassembled WGS sequence"/>
</dbReference>
<dbReference type="SUPFAM" id="SSF53067">
    <property type="entry name" value="Actin-like ATPase domain"/>
    <property type="match status" value="1"/>
</dbReference>
<comment type="caution">
    <text evidence="2">The sequence shown here is derived from an EMBL/GenBank/DDBJ whole genome shotgun (WGS) entry which is preliminary data.</text>
</comment>
<keyword evidence="2" id="KW-0418">Kinase</keyword>
<gene>
    <name evidence="2" type="ORF">ACFFLM_21830</name>
</gene>
<accession>A0ABV6B4B5</accession>